<evidence type="ECO:0000313" key="1">
    <source>
        <dbReference type="EMBL" id="GAH37873.1"/>
    </source>
</evidence>
<protein>
    <submittedName>
        <fullName evidence="1">Uncharacterized protein</fullName>
    </submittedName>
</protein>
<comment type="caution">
    <text evidence="1">The sequence shown here is derived from an EMBL/GenBank/DDBJ whole genome shotgun (WGS) entry which is preliminary data.</text>
</comment>
<organism evidence="1">
    <name type="scientific">marine sediment metagenome</name>
    <dbReference type="NCBI Taxonomy" id="412755"/>
    <lineage>
        <taxon>unclassified sequences</taxon>
        <taxon>metagenomes</taxon>
        <taxon>ecological metagenomes</taxon>
    </lineage>
</organism>
<gene>
    <name evidence="1" type="ORF">S03H2_10814</name>
</gene>
<dbReference type="AlphaFoldDB" id="X1GXW9"/>
<reference evidence="1" key="1">
    <citation type="journal article" date="2014" name="Front. Microbiol.">
        <title>High frequency of phylogenetically diverse reductive dehalogenase-homologous genes in deep subseafloor sedimentary metagenomes.</title>
        <authorList>
            <person name="Kawai M."/>
            <person name="Futagami T."/>
            <person name="Toyoda A."/>
            <person name="Takaki Y."/>
            <person name="Nishi S."/>
            <person name="Hori S."/>
            <person name="Arai W."/>
            <person name="Tsubouchi T."/>
            <person name="Morono Y."/>
            <person name="Uchiyama I."/>
            <person name="Ito T."/>
            <person name="Fujiyama A."/>
            <person name="Inagaki F."/>
            <person name="Takami H."/>
        </authorList>
    </citation>
    <scope>NUCLEOTIDE SEQUENCE</scope>
    <source>
        <strain evidence="1">Expedition CK06-06</strain>
    </source>
</reference>
<accession>X1GXW9</accession>
<sequence length="103" mass="12193">MTLHIKVITVEGEYMGKLYLEDKKIKIEAITEMQKEEFKDDIRLWKKNHKHLGVVDDETLFYKIPYITSHWSRVIFSGVTGNPDPEQAKRIAEEIEKCKKRSK</sequence>
<proteinExistence type="predicted"/>
<name>X1GXW9_9ZZZZ</name>
<dbReference type="EMBL" id="BARU01005539">
    <property type="protein sequence ID" value="GAH37873.1"/>
    <property type="molecule type" value="Genomic_DNA"/>
</dbReference>